<dbReference type="Pfam" id="PF00629">
    <property type="entry name" value="MAM"/>
    <property type="match status" value="1"/>
</dbReference>
<dbReference type="AlphaFoldDB" id="A0A2S0VRY9"/>
<dbReference type="OrthoDB" id="3976083at2"/>
<reference evidence="3 4" key="1">
    <citation type="submission" date="2018-01" db="EMBL/GenBank/DDBJ databases">
        <title>Genome sequence of a Cantenovulum-like bacteria.</title>
        <authorList>
            <person name="Tan W.R."/>
            <person name="Lau N.-S."/>
            <person name="Go F."/>
            <person name="Amirul A.-A.A."/>
        </authorList>
    </citation>
    <scope>NUCLEOTIDE SEQUENCE [LARGE SCALE GENOMIC DNA]</scope>
    <source>
        <strain evidence="3 4">CCB-QB4</strain>
    </source>
</reference>
<evidence type="ECO:0000256" key="1">
    <source>
        <dbReference type="SAM" id="SignalP"/>
    </source>
</evidence>
<dbReference type="GO" id="GO:0016020">
    <property type="term" value="C:membrane"/>
    <property type="evidence" value="ECO:0007669"/>
    <property type="project" value="InterPro"/>
</dbReference>
<dbReference type="SUPFAM" id="SSF49899">
    <property type="entry name" value="Concanavalin A-like lectins/glucanases"/>
    <property type="match status" value="1"/>
</dbReference>
<proteinExistence type="predicted"/>
<dbReference type="Proteomes" id="UP000244441">
    <property type="component" value="Chromosome"/>
</dbReference>
<dbReference type="InterPro" id="IPR013320">
    <property type="entry name" value="ConA-like_dom_sf"/>
</dbReference>
<dbReference type="CDD" id="cd06263">
    <property type="entry name" value="MAM"/>
    <property type="match status" value="1"/>
</dbReference>
<dbReference type="SMART" id="SM00137">
    <property type="entry name" value="MAM"/>
    <property type="match status" value="1"/>
</dbReference>
<evidence type="ECO:0000313" key="3">
    <source>
        <dbReference type="EMBL" id="AWB66963.1"/>
    </source>
</evidence>
<feature type="signal peptide" evidence="1">
    <location>
        <begin position="1"/>
        <end position="19"/>
    </location>
</feature>
<dbReference type="PANTHER" id="PTHR23282">
    <property type="entry name" value="APICAL ENDOSOMAL GLYCOPROTEIN PRECURSOR"/>
    <property type="match status" value="1"/>
</dbReference>
<evidence type="ECO:0000259" key="2">
    <source>
        <dbReference type="PROSITE" id="PS50060"/>
    </source>
</evidence>
<evidence type="ECO:0000313" key="4">
    <source>
        <dbReference type="Proteomes" id="UP000244441"/>
    </source>
</evidence>
<sequence>MKRILSIIFFMLVVTRAHSYGGTLYDVSVPATSGDGNITISWSVTPDDDIAQCDHVEIGLSFNSDIVQFESLDCTQTSYTFSNLESGQYTIDLLSFVYVPDMGSVELDTWLNFNIEVTNSGTQAPVELSPLSFENGIADWIQTGSYQWLNRSGGTSSSYTGPSSAAEGNWYAYMETSSGYAYNDGDTAVLVSPEFILPPYNSLKLNFEYHMYGTNIGTLYIDILDNGEWQTIWRRTGQQQRSYTENWNKVTIPLTKAPTSVTTKLRYRAVAKGGYMGDIAIDNIRIDEEGYETTRKRRISYIHTDVLGSPIAETSH</sequence>
<feature type="domain" description="MAM" evidence="2">
    <location>
        <begin position="129"/>
        <end position="286"/>
    </location>
</feature>
<organism evidence="3 4">
    <name type="scientific">Saccharobesus litoralis</name>
    <dbReference type="NCBI Taxonomy" id="2172099"/>
    <lineage>
        <taxon>Bacteria</taxon>
        <taxon>Pseudomonadati</taxon>
        <taxon>Pseudomonadota</taxon>
        <taxon>Gammaproteobacteria</taxon>
        <taxon>Alteromonadales</taxon>
        <taxon>Alteromonadaceae</taxon>
        <taxon>Saccharobesus</taxon>
    </lineage>
</organism>
<feature type="chain" id="PRO_5015608375" description="MAM domain-containing protein" evidence="1">
    <location>
        <begin position="20"/>
        <end position="316"/>
    </location>
</feature>
<keyword evidence="4" id="KW-1185">Reference proteome</keyword>
<protein>
    <recommendedName>
        <fullName evidence="2">MAM domain-containing protein</fullName>
    </recommendedName>
</protein>
<dbReference type="InterPro" id="IPR051560">
    <property type="entry name" value="MAM_domain-containing"/>
</dbReference>
<dbReference type="Gene3D" id="2.60.120.200">
    <property type="match status" value="1"/>
</dbReference>
<dbReference type="RefSeq" id="WP_108603019.1">
    <property type="nucleotide sequence ID" value="NZ_CP026604.1"/>
</dbReference>
<keyword evidence="1" id="KW-0732">Signal</keyword>
<dbReference type="InterPro" id="IPR000998">
    <property type="entry name" value="MAM_dom"/>
</dbReference>
<accession>A0A2S0VRY9</accession>
<gene>
    <name evidence="3" type="ORF">C2869_11170</name>
</gene>
<dbReference type="KEGG" id="cate:C2869_11170"/>
<name>A0A2S0VRY9_9ALTE</name>
<dbReference type="PROSITE" id="PS50060">
    <property type="entry name" value="MAM_2"/>
    <property type="match status" value="1"/>
</dbReference>
<dbReference type="EMBL" id="CP026604">
    <property type="protein sequence ID" value="AWB66963.1"/>
    <property type="molecule type" value="Genomic_DNA"/>
</dbReference>
<dbReference type="PANTHER" id="PTHR23282:SF101">
    <property type="entry name" value="MAM DOMAIN-CONTAINING PROTEIN"/>
    <property type="match status" value="1"/>
</dbReference>